<dbReference type="InterPro" id="IPR029033">
    <property type="entry name" value="His_PPase_superfam"/>
</dbReference>
<dbReference type="InterPro" id="IPR013078">
    <property type="entry name" value="His_Pase_superF_clade-1"/>
</dbReference>
<name>A0A858R8Z0_9PROT</name>
<reference evidence="2" key="1">
    <citation type="submission" date="2020-04" db="EMBL/GenBank/DDBJ databases">
        <title>A desert anoxygenic phototrophic bacterium fixes CO2 using RubisCO under aerobic conditions.</title>
        <authorList>
            <person name="Tang K."/>
        </authorList>
    </citation>
    <scope>NUCLEOTIDE SEQUENCE [LARGE SCALE GENOMIC DNA]</scope>
    <source>
        <strain evidence="2">MIMtkB3</strain>
    </source>
</reference>
<keyword evidence="1" id="KW-0732">Signal</keyword>
<gene>
    <name evidence="2" type="ORF">HHL28_12910</name>
</gene>
<protein>
    <submittedName>
        <fullName evidence="2">Histidine phosphatase family protein</fullName>
    </submittedName>
</protein>
<accession>A0A858R8Z0</accession>
<dbReference type="KEGG" id="acru:HHL28_12910"/>
<proteinExistence type="predicted"/>
<keyword evidence="3" id="KW-1185">Reference proteome</keyword>
<evidence type="ECO:0000313" key="3">
    <source>
        <dbReference type="Proteomes" id="UP000501891"/>
    </source>
</evidence>
<sequence length="187" mass="19958">MARLVLLILALLLAAPAQAQDEAKAWEVLRRGGGVAVIRHALAPGIGDPSGFKLDDCSTQRNLSEQGRAQARALGERLRAEGVAVSAVLSSRWCRCLETARLAFGTVTPFPPLDSFFEDRGEEPARTAAVRDHMKAWDGRGTLVMVTHQVNITALTGAVPSSGEIVVLGPNPDRSFALVGRIRLGDP</sequence>
<evidence type="ECO:0000313" key="2">
    <source>
        <dbReference type="EMBL" id="QJE73874.1"/>
    </source>
</evidence>
<dbReference type="Pfam" id="PF00300">
    <property type="entry name" value="His_Phos_1"/>
    <property type="match status" value="1"/>
</dbReference>
<dbReference type="CDD" id="cd07067">
    <property type="entry name" value="HP_PGM_like"/>
    <property type="match status" value="1"/>
</dbReference>
<feature type="signal peptide" evidence="1">
    <location>
        <begin position="1"/>
        <end position="19"/>
    </location>
</feature>
<dbReference type="AlphaFoldDB" id="A0A858R8Z0"/>
<dbReference type="Gene3D" id="3.40.50.1240">
    <property type="entry name" value="Phosphoglycerate mutase-like"/>
    <property type="match status" value="1"/>
</dbReference>
<feature type="chain" id="PRO_5032328630" evidence="1">
    <location>
        <begin position="20"/>
        <end position="187"/>
    </location>
</feature>
<evidence type="ECO:0000256" key="1">
    <source>
        <dbReference type="SAM" id="SignalP"/>
    </source>
</evidence>
<dbReference type="EMBL" id="CP051775">
    <property type="protein sequence ID" value="QJE73874.1"/>
    <property type="molecule type" value="Genomic_DNA"/>
</dbReference>
<organism evidence="2 3">
    <name type="scientific">Aerophototrophica crusticola</name>
    <dbReference type="NCBI Taxonomy" id="1709002"/>
    <lineage>
        <taxon>Bacteria</taxon>
        <taxon>Pseudomonadati</taxon>
        <taxon>Pseudomonadota</taxon>
        <taxon>Alphaproteobacteria</taxon>
        <taxon>Rhodospirillales</taxon>
        <taxon>Rhodospirillaceae</taxon>
        <taxon>Aerophototrophica</taxon>
    </lineage>
</organism>
<dbReference type="Proteomes" id="UP000501891">
    <property type="component" value="Chromosome"/>
</dbReference>
<dbReference type="SUPFAM" id="SSF53254">
    <property type="entry name" value="Phosphoglycerate mutase-like"/>
    <property type="match status" value="1"/>
</dbReference>